<accession>A0A137P9A1</accession>
<dbReference type="GO" id="GO:0005886">
    <property type="term" value="C:plasma membrane"/>
    <property type="evidence" value="ECO:0007669"/>
    <property type="project" value="UniProtKB-SubCell"/>
</dbReference>
<dbReference type="PANTHER" id="PTHR45806:SF1">
    <property type="entry name" value="SYNAPTOBREVIN HOMOLOG YKT6"/>
    <property type="match status" value="1"/>
</dbReference>
<dbReference type="SUPFAM" id="SSF64356">
    <property type="entry name" value="SNARE-like"/>
    <property type="match status" value="1"/>
</dbReference>
<dbReference type="GO" id="GO:0000421">
    <property type="term" value="C:autophagosome membrane"/>
    <property type="evidence" value="ECO:0007669"/>
    <property type="project" value="EnsemblFungi"/>
</dbReference>
<dbReference type="GO" id="GO:0006886">
    <property type="term" value="P:intracellular protein transport"/>
    <property type="evidence" value="ECO:0007669"/>
    <property type="project" value="EnsemblFungi"/>
</dbReference>
<dbReference type="GO" id="GO:0005789">
    <property type="term" value="C:endoplasmic reticulum membrane"/>
    <property type="evidence" value="ECO:0007669"/>
    <property type="project" value="EnsemblFungi"/>
</dbReference>
<proteinExistence type="inferred from homology"/>
<dbReference type="Gene3D" id="3.30.450.50">
    <property type="entry name" value="Longin domain"/>
    <property type="match status" value="1"/>
</dbReference>
<sequence>MKIYSLAVFNNSSKPAKTICSESDLSSFRFFERGSVKEFISFFGTTVAERTQPGQRQSVEQENMFGHVHARPEGIVTVMVTDQEYPSRVAFCLLNKLGDDFISQIPKSQWEQTVTFPALQDYLTKYQDPQQADPILRVQKELDETRIVMHRTIESVLERGEKLDNLVSRSEQLSAQSKMFYTSAKKTNSCCRVM</sequence>
<dbReference type="SMART" id="SM01270">
    <property type="entry name" value="Longin"/>
    <property type="match status" value="1"/>
</dbReference>
<evidence type="ECO:0000259" key="11">
    <source>
        <dbReference type="PROSITE" id="PS50859"/>
    </source>
</evidence>
<dbReference type="InterPro" id="IPR045848">
    <property type="entry name" value="R-SNARE_YKT6"/>
</dbReference>
<keyword evidence="7" id="KW-0449">Lipoprotein</keyword>
<dbReference type="GO" id="GO:0033106">
    <property type="term" value="C:cis-Golgi network membrane"/>
    <property type="evidence" value="ECO:0007669"/>
    <property type="project" value="EnsemblFungi"/>
</dbReference>
<evidence type="ECO:0000256" key="9">
    <source>
        <dbReference type="ARBA" id="ARBA00026133"/>
    </source>
</evidence>
<dbReference type="GO" id="GO:0016409">
    <property type="term" value="F:palmitoyltransferase activity"/>
    <property type="evidence" value="ECO:0007669"/>
    <property type="project" value="EnsemblFungi"/>
</dbReference>
<keyword evidence="10" id="KW-0175">Coiled coil</keyword>
<evidence type="ECO:0000259" key="12">
    <source>
        <dbReference type="PROSITE" id="PS50892"/>
    </source>
</evidence>
<dbReference type="CDD" id="cd15867">
    <property type="entry name" value="R-SNARE_YKT6"/>
    <property type="match status" value="1"/>
</dbReference>
<dbReference type="PANTHER" id="PTHR45806">
    <property type="entry name" value="SYNAPTOBREVIN HOMOLOG YKT6"/>
    <property type="match status" value="1"/>
</dbReference>
<dbReference type="GO" id="GO:0005768">
    <property type="term" value="C:endosome"/>
    <property type="evidence" value="ECO:0007669"/>
    <property type="project" value="EnsemblFungi"/>
</dbReference>
<keyword evidence="4" id="KW-0488">Methylation</keyword>
<dbReference type="PROSITE" id="PS50859">
    <property type="entry name" value="LONGIN"/>
    <property type="match status" value="1"/>
</dbReference>
<keyword evidence="14" id="KW-1185">Reference proteome</keyword>
<evidence type="ECO:0000256" key="8">
    <source>
        <dbReference type="ARBA" id="ARBA00023289"/>
    </source>
</evidence>
<feature type="domain" description="V-SNARE coiled-coil homology" evidence="12">
    <location>
        <begin position="134"/>
        <end position="194"/>
    </location>
</feature>
<dbReference type="SUPFAM" id="SSF58038">
    <property type="entry name" value="SNARE fusion complex"/>
    <property type="match status" value="1"/>
</dbReference>
<evidence type="ECO:0000256" key="3">
    <source>
        <dbReference type="ARBA" id="ARBA00022475"/>
    </source>
</evidence>
<dbReference type="GO" id="GO:0000329">
    <property type="term" value="C:fungal-type vacuole membrane"/>
    <property type="evidence" value="ECO:0007669"/>
    <property type="project" value="EnsemblFungi"/>
</dbReference>
<evidence type="ECO:0000256" key="4">
    <source>
        <dbReference type="ARBA" id="ARBA00022481"/>
    </source>
</evidence>
<organism evidence="13 14">
    <name type="scientific">Conidiobolus coronatus (strain ATCC 28846 / CBS 209.66 / NRRL 28638)</name>
    <name type="common">Delacroixia coronata</name>
    <dbReference type="NCBI Taxonomy" id="796925"/>
    <lineage>
        <taxon>Eukaryota</taxon>
        <taxon>Fungi</taxon>
        <taxon>Fungi incertae sedis</taxon>
        <taxon>Zoopagomycota</taxon>
        <taxon>Entomophthoromycotina</taxon>
        <taxon>Entomophthoromycetes</taxon>
        <taxon>Entomophthorales</taxon>
        <taxon>Ancylistaceae</taxon>
        <taxon>Conidiobolus</taxon>
    </lineage>
</organism>
<name>A0A137P9A1_CONC2</name>
<dbReference type="GO" id="GO:0061909">
    <property type="term" value="P:autophagosome-lysosome fusion"/>
    <property type="evidence" value="ECO:0007669"/>
    <property type="project" value="EnsemblFungi"/>
</dbReference>
<dbReference type="GO" id="GO:0006891">
    <property type="term" value="P:intra-Golgi vesicle-mediated transport"/>
    <property type="evidence" value="ECO:0007669"/>
    <property type="project" value="EnsemblFungi"/>
</dbReference>
<evidence type="ECO:0000256" key="7">
    <source>
        <dbReference type="ARBA" id="ARBA00023288"/>
    </source>
</evidence>
<feature type="domain" description="Longin" evidence="11">
    <location>
        <begin position="7"/>
        <end position="136"/>
    </location>
</feature>
<evidence type="ECO:0000313" key="14">
    <source>
        <dbReference type="Proteomes" id="UP000070444"/>
    </source>
</evidence>
<keyword evidence="5" id="KW-0472">Membrane</keyword>
<evidence type="ECO:0000256" key="5">
    <source>
        <dbReference type="ARBA" id="ARBA00023136"/>
    </source>
</evidence>
<dbReference type="InterPro" id="IPR042855">
    <property type="entry name" value="V_SNARE_CC"/>
</dbReference>
<dbReference type="AlphaFoldDB" id="A0A137P9A1"/>
<dbReference type="EMBL" id="KQ964472">
    <property type="protein sequence ID" value="KXN71562.1"/>
    <property type="molecule type" value="Genomic_DNA"/>
</dbReference>
<dbReference type="Gene3D" id="1.20.5.110">
    <property type="match status" value="1"/>
</dbReference>
<protein>
    <recommendedName>
        <fullName evidence="9">Synaptobrevin homolog YKT6</fullName>
    </recommendedName>
</protein>
<dbReference type="CDD" id="cd14824">
    <property type="entry name" value="Longin"/>
    <property type="match status" value="1"/>
</dbReference>
<dbReference type="OrthoDB" id="27923at2759"/>
<evidence type="ECO:0000256" key="1">
    <source>
        <dbReference type="ARBA" id="ARBA00004342"/>
    </source>
</evidence>
<dbReference type="GO" id="GO:0042144">
    <property type="term" value="P:vacuole fusion, non-autophagic"/>
    <property type="evidence" value="ECO:0007669"/>
    <property type="project" value="EnsemblFungi"/>
</dbReference>
<comment type="similarity">
    <text evidence="2">Belongs to the synaptobrevin family.</text>
</comment>
<dbReference type="GO" id="GO:0006888">
    <property type="term" value="P:endoplasmic reticulum to Golgi vesicle-mediated transport"/>
    <property type="evidence" value="ECO:0007669"/>
    <property type="project" value="EnsemblFungi"/>
</dbReference>
<gene>
    <name evidence="13" type="ORF">CONCODRAFT_78265</name>
</gene>
<dbReference type="PROSITE" id="PS50892">
    <property type="entry name" value="V_SNARE"/>
    <property type="match status" value="1"/>
</dbReference>
<keyword evidence="3" id="KW-1003">Cell membrane</keyword>
<dbReference type="Proteomes" id="UP000070444">
    <property type="component" value="Unassembled WGS sequence"/>
</dbReference>
<dbReference type="Pfam" id="PF00957">
    <property type="entry name" value="Synaptobrevin"/>
    <property type="match status" value="1"/>
</dbReference>
<reference evidence="13 14" key="1">
    <citation type="journal article" date="2015" name="Genome Biol. Evol.">
        <title>Phylogenomic analyses indicate that early fungi evolved digesting cell walls of algal ancestors of land plants.</title>
        <authorList>
            <person name="Chang Y."/>
            <person name="Wang S."/>
            <person name="Sekimoto S."/>
            <person name="Aerts A.L."/>
            <person name="Choi C."/>
            <person name="Clum A."/>
            <person name="LaButti K.M."/>
            <person name="Lindquist E.A."/>
            <person name="Yee Ngan C."/>
            <person name="Ohm R.A."/>
            <person name="Salamov A.A."/>
            <person name="Grigoriev I.V."/>
            <person name="Spatafora J.W."/>
            <person name="Berbee M.L."/>
        </authorList>
    </citation>
    <scope>NUCLEOTIDE SEQUENCE [LARGE SCALE GENOMIC DNA]</scope>
    <source>
        <strain evidence="13 14">NRRL 28638</strain>
    </source>
</reference>
<dbReference type="Pfam" id="PF13774">
    <property type="entry name" value="Longin"/>
    <property type="match status" value="1"/>
</dbReference>
<dbReference type="InterPro" id="IPR011012">
    <property type="entry name" value="Longin-like_dom_sf"/>
</dbReference>
<evidence type="ECO:0000256" key="2">
    <source>
        <dbReference type="ARBA" id="ARBA00008025"/>
    </source>
</evidence>
<comment type="subcellular location">
    <subcellularLocation>
        <location evidence="1">Cell membrane</location>
        <topology evidence="1">Lipid-anchor</topology>
        <orientation evidence="1">Cytoplasmic side</orientation>
    </subcellularLocation>
</comment>
<keyword evidence="6" id="KW-0564">Palmitate</keyword>
<dbReference type="PRINTS" id="PR00219">
    <property type="entry name" value="SYNAPTOBREVN"/>
</dbReference>
<dbReference type="InterPro" id="IPR001388">
    <property type="entry name" value="Synaptobrevin-like"/>
</dbReference>
<evidence type="ECO:0000256" key="10">
    <source>
        <dbReference type="PROSITE-ProRule" id="PRU00290"/>
    </source>
</evidence>
<evidence type="ECO:0000313" key="13">
    <source>
        <dbReference type="EMBL" id="KXN71562.1"/>
    </source>
</evidence>
<dbReference type="InterPro" id="IPR010908">
    <property type="entry name" value="Longin_dom"/>
</dbReference>
<dbReference type="OMA" id="HYIGIIR"/>
<dbReference type="STRING" id="796925.A0A137P9A1"/>
<keyword evidence="8" id="KW-0636">Prenylation</keyword>
<dbReference type="GO" id="GO:0005484">
    <property type="term" value="F:SNAP receptor activity"/>
    <property type="evidence" value="ECO:0007669"/>
    <property type="project" value="EnsemblFungi"/>
</dbReference>
<dbReference type="FunFam" id="1.20.5.110:FF:000020">
    <property type="entry name" value="synaptobrevin homolog YKT6"/>
    <property type="match status" value="1"/>
</dbReference>
<dbReference type="GO" id="GO:0031201">
    <property type="term" value="C:SNARE complex"/>
    <property type="evidence" value="ECO:0007669"/>
    <property type="project" value="EnsemblFungi"/>
</dbReference>
<evidence type="ECO:0000256" key="6">
    <source>
        <dbReference type="ARBA" id="ARBA00023139"/>
    </source>
</evidence>